<feature type="binding site" description="covalent" evidence="10">
    <location>
        <position position="153"/>
    </location>
    <ligand>
        <name>heme</name>
        <dbReference type="ChEBI" id="CHEBI:30413"/>
        <label>2</label>
    </ligand>
</feature>
<evidence type="ECO:0000256" key="5">
    <source>
        <dbReference type="ARBA" id="ARBA00022617"/>
    </source>
</evidence>
<feature type="binding site" description="axial binding residue" evidence="11">
    <location>
        <position position="142"/>
    </location>
    <ligand>
        <name>heme</name>
        <dbReference type="ChEBI" id="CHEBI:30413"/>
        <label>4</label>
    </ligand>
    <ligandPart>
        <name>Fe</name>
        <dbReference type="ChEBI" id="CHEBI:18248"/>
    </ligandPart>
</feature>
<dbReference type="PROSITE" id="PS51257">
    <property type="entry name" value="PROKAR_LIPOPROTEIN"/>
    <property type="match status" value="1"/>
</dbReference>
<evidence type="ECO:0000256" key="7">
    <source>
        <dbReference type="ARBA" id="ARBA00022982"/>
    </source>
</evidence>
<dbReference type="GO" id="GO:0020037">
    <property type="term" value="F:heme binding"/>
    <property type="evidence" value="ECO:0007669"/>
    <property type="project" value="InterPro"/>
</dbReference>
<keyword evidence="3 9" id="KW-0813">Transport</keyword>
<feature type="binding site" description="covalent" evidence="10">
    <location>
        <position position="105"/>
    </location>
    <ligand>
        <name>heme</name>
        <dbReference type="ChEBI" id="CHEBI:30413"/>
        <label>1</label>
    </ligand>
</feature>
<dbReference type="RefSeq" id="WP_084283046.1">
    <property type="nucleotide sequence ID" value="NZ_FWXJ01000004.1"/>
</dbReference>
<evidence type="ECO:0000256" key="10">
    <source>
        <dbReference type="PIRSR" id="PIRSR000017-1"/>
    </source>
</evidence>
<dbReference type="SUPFAM" id="SSF48695">
    <property type="entry name" value="Multiheme cytochromes"/>
    <property type="match status" value="1"/>
</dbReference>
<sequence>MKNRLYSLAALCGLVVLLTACERPPIDSTQLGFRGTAMADIKNPRTEATLVNLNKAPASMGLAPAEGDKAGKVYKNVQVLNNLSVAQFTTFMVSMSSWVAPAEGCTYCHNPANFAEDSKYTKIVARKMIQMTQGINTGWQSHVKETGVTCYTCHRGNNIPQNVWFKSPEQAGGHMLGNLNGQNDPKQSTAYTSMPNEPFSKYILENNPARIQGQTFLPTGNKKTIQETETVYSFMNHLSKSLGVNCTYCHNSRIFSDWDQSRPQRSQAWHAIQMLKDVNNDYMLPLTSTFPQARLGPTGDVAKANCATCHQGVNKPLYGVSMLSDYPYLTGPKKQQAVVIDSGKSTSVAMK</sequence>
<dbReference type="GO" id="GO:0030077">
    <property type="term" value="C:plasma membrane light-harvesting complex"/>
    <property type="evidence" value="ECO:0007669"/>
    <property type="project" value="InterPro"/>
</dbReference>
<evidence type="ECO:0000313" key="13">
    <source>
        <dbReference type="EMBL" id="SMC42234.1"/>
    </source>
</evidence>
<feature type="binding site" description="axial binding residue" evidence="11">
    <location>
        <position position="92"/>
    </location>
    <ligand>
        <name>heme</name>
        <dbReference type="ChEBI" id="CHEBI:30413"/>
        <label>1</label>
    </ligand>
    <ligandPart>
        <name>Fe</name>
        <dbReference type="ChEBI" id="CHEBI:18248"/>
    </ligandPart>
</feature>
<accession>A0A1W1Z1G4</accession>
<evidence type="ECO:0000256" key="1">
    <source>
        <dbReference type="ARBA" id="ARBA00003196"/>
    </source>
</evidence>
<feature type="binding site" description="covalent" evidence="10">
    <location>
        <position position="150"/>
    </location>
    <ligand>
        <name>heme</name>
        <dbReference type="ChEBI" id="CHEBI:30413"/>
        <label>2</label>
    </ligand>
</feature>
<keyword evidence="6 9" id="KW-0479">Metal-binding</keyword>
<feature type="binding site" description="axial binding residue" evidence="11">
    <location>
        <position position="235"/>
    </location>
    <ligand>
        <name>heme</name>
        <dbReference type="ChEBI" id="CHEBI:30413"/>
        <label>3</label>
    </ligand>
    <ligandPart>
        <name>Fe</name>
        <dbReference type="ChEBI" id="CHEBI:18248"/>
    </ligandPart>
</feature>
<keyword evidence="4 9" id="KW-0602">Photosynthesis</keyword>
<feature type="signal peptide" evidence="12">
    <location>
        <begin position="1"/>
        <end position="20"/>
    </location>
</feature>
<keyword evidence="14" id="KW-1185">Reference proteome</keyword>
<feature type="binding site" description="covalent" evidence="10">
    <location>
        <position position="108"/>
    </location>
    <ligand>
        <name>heme</name>
        <dbReference type="ChEBI" id="CHEBI:30413"/>
        <label>1</label>
    </ligand>
</feature>
<dbReference type="STRING" id="1938817.SAMN06296008_10474"/>
<gene>
    <name evidence="13" type="ORF">SAMN06296008_10474</name>
</gene>
<evidence type="ECO:0000256" key="9">
    <source>
        <dbReference type="PIRNR" id="PIRNR000017"/>
    </source>
</evidence>
<dbReference type="PIRSF" id="PIRSF000017">
    <property type="entry name" value="RC_cytochrome"/>
    <property type="match status" value="1"/>
</dbReference>
<proteinExistence type="predicted"/>
<dbReference type="Gene3D" id="1.10.468.10">
    <property type="entry name" value="Photosynthetic Reaction Center, subunit C, domain 2"/>
    <property type="match status" value="2"/>
</dbReference>
<evidence type="ECO:0000256" key="3">
    <source>
        <dbReference type="ARBA" id="ARBA00022448"/>
    </source>
</evidence>
<feature type="binding site" description="covalent" evidence="10">
    <location>
        <position position="246"/>
    </location>
    <ligand>
        <name>heme</name>
        <dbReference type="ChEBI" id="CHEBI:30413"/>
        <label>3</label>
    </ligand>
</feature>
<dbReference type="EMBL" id="FWXJ01000004">
    <property type="protein sequence ID" value="SMC42234.1"/>
    <property type="molecule type" value="Genomic_DNA"/>
</dbReference>
<evidence type="ECO:0000256" key="12">
    <source>
        <dbReference type="SAM" id="SignalP"/>
    </source>
</evidence>
<dbReference type="InterPro" id="IPR036280">
    <property type="entry name" value="Multihaem_cyt_sf"/>
</dbReference>
<dbReference type="Proteomes" id="UP000192708">
    <property type="component" value="Unassembled WGS sequence"/>
</dbReference>
<evidence type="ECO:0000256" key="11">
    <source>
        <dbReference type="PIRSR" id="PIRSR000017-2"/>
    </source>
</evidence>
<keyword evidence="8 9" id="KW-0408">Iron</keyword>
<feature type="binding site" description="covalent" evidence="10">
    <location>
        <position position="306"/>
    </location>
    <ligand>
        <name>heme</name>
        <dbReference type="ChEBI" id="CHEBI:30413"/>
        <label>4</label>
    </ligand>
</feature>
<name>A0A1W1Z1G4_9BURK</name>
<keyword evidence="7 9" id="KW-0249">Electron transport</keyword>
<reference evidence="13 14" key="1">
    <citation type="submission" date="2017-04" db="EMBL/GenBank/DDBJ databases">
        <authorList>
            <person name="Afonso C.L."/>
            <person name="Miller P.J."/>
            <person name="Scott M.A."/>
            <person name="Spackman E."/>
            <person name="Goraichik I."/>
            <person name="Dimitrov K.M."/>
            <person name="Suarez D.L."/>
            <person name="Swayne D.E."/>
        </authorList>
    </citation>
    <scope>NUCLEOTIDE SEQUENCE [LARGE SCALE GENOMIC DNA]</scope>
    <source>
        <strain evidence="13 14">VK13</strain>
    </source>
</reference>
<feature type="binding site" description="axial binding residue" evidence="11">
    <location>
        <position position="109"/>
    </location>
    <ligand>
        <name>heme</name>
        <dbReference type="ChEBI" id="CHEBI:30413"/>
        <label>1</label>
    </ligand>
    <ligandPart>
        <name>Fe</name>
        <dbReference type="ChEBI" id="CHEBI:18248"/>
    </ligandPart>
</feature>
<comment type="function">
    <text evidence="1 9">The reaction center of purple bacteria contains a tightly bound cytochrome molecule which re-reduces the photo oxidized primary electron donor.</text>
</comment>
<dbReference type="InterPro" id="IPR003158">
    <property type="entry name" value="Photosyn_RC_cyt_c-su"/>
</dbReference>
<dbReference type="OrthoDB" id="9813732at2"/>
<keyword evidence="12" id="KW-0732">Signal</keyword>
<organism evidence="13 14">
    <name type="scientific">Polynucleobacter kasalickyi</name>
    <dbReference type="NCBI Taxonomy" id="1938817"/>
    <lineage>
        <taxon>Bacteria</taxon>
        <taxon>Pseudomonadati</taxon>
        <taxon>Pseudomonadota</taxon>
        <taxon>Betaproteobacteria</taxon>
        <taxon>Burkholderiales</taxon>
        <taxon>Burkholderiaceae</taxon>
        <taxon>Polynucleobacter</taxon>
    </lineage>
</organism>
<feature type="binding site" description="covalent" evidence="10">
    <location>
        <position position="249"/>
    </location>
    <ligand>
        <name>heme</name>
        <dbReference type="ChEBI" id="CHEBI:30413"/>
        <label>3</label>
    </ligand>
</feature>
<dbReference type="NCBIfam" id="NF040706">
    <property type="entry name" value="photo_cyt_PufC"/>
    <property type="match status" value="1"/>
</dbReference>
<dbReference type="AlphaFoldDB" id="A0A1W1Z1G4"/>
<evidence type="ECO:0000256" key="6">
    <source>
        <dbReference type="ARBA" id="ARBA00022723"/>
    </source>
</evidence>
<feature type="binding site" description="axial binding residue" evidence="11">
    <location>
        <position position="250"/>
    </location>
    <ligand>
        <name>heme</name>
        <dbReference type="ChEBI" id="CHEBI:30413"/>
        <label>3</label>
    </ligand>
    <ligandPart>
        <name>Fe</name>
        <dbReference type="ChEBI" id="CHEBI:18248"/>
    </ligandPart>
</feature>
<feature type="binding site" description="covalent" evidence="10">
    <location>
        <position position="309"/>
    </location>
    <ligand>
        <name>heme</name>
        <dbReference type="ChEBI" id="CHEBI:30413"/>
        <label>4</label>
    </ligand>
</feature>
<dbReference type="GO" id="GO:0005506">
    <property type="term" value="F:iron ion binding"/>
    <property type="evidence" value="ECO:0007669"/>
    <property type="project" value="InterPro"/>
</dbReference>
<comment type="PTM">
    <text evidence="9 10">Binds 4 heme groups per subunit.</text>
</comment>
<dbReference type="GO" id="GO:0009055">
    <property type="term" value="F:electron transfer activity"/>
    <property type="evidence" value="ECO:0007669"/>
    <property type="project" value="InterPro"/>
</dbReference>
<feature type="binding site" description="axial binding residue" evidence="11">
    <location>
        <position position="154"/>
    </location>
    <ligand>
        <name>heme</name>
        <dbReference type="ChEBI" id="CHEBI:30413"/>
        <label>2</label>
    </ligand>
    <ligandPart>
        <name>Fe</name>
        <dbReference type="ChEBI" id="CHEBI:18248"/>
    </ligandPart>
</feature>
<evidence type="ECO:0000256" key="8">
    <source>
        <dbReference type="ARBA" id="ARBA00023004"/>
    </source>
</evidence>
<feature type="chain" id="PRO_5012551688" description="Photosynthetic reaction center cytochrome c subunit" evidence="12">
    <location>
        <begin position="21"/>
        <end position="351"/>
    </location>
</feature>
<dbReference type="InterPro" id="IPR023119">
    <property type="entry name" value="Multihaem_cyt_PRC_cyt_su-like"/>
</dbReference>
<feature type="binding site" description="axial binding residue" evidence="11">
    <location>
        <position position="128"/>
    </location>
    <ligand>
        <name>heme</name>
        <dbReference type="ChEBI" id="CHEBI:30413"/>
        <label>2</label>
    </ligand>
    <ligandPart>
        <name>Fe</name>
        <dbReference type="ChEBI" id="CHEBI:18248"/>
    </ligandPart>
</feature>
<dbReference type="Pfam" id="PF02276">
    <property type="entry name" value="CytoC_RC"/>
    <property type="match status" value="1"/>
</dbReference>
<protein>
    <recommendedName>
        <fullName evidence="2 9">Photosynthetic reaction center cytochrome c subunit</fullName>
    </recommendedName>
</protein>
<keyword evidence="9" id="KW-0674">Reaction center</keyword>
<dbReference type="GO" id="GO:0019684">
    <property type="term" value="P:photosynthesis, light reaction"/>
    <property type="evidence" value="ECO:0007669"/>
    <property type="project" value="InterPro"/>
</dbReference>
<evidence type="ECO:0000256" key="2">
    <source>
        <dbReference type="ARBA" id="ARBA00015978"/>
    </source>
</evidence>
<feature type="binding site" description="axial binding residue" evidence="11">
    <location>
        <position position="310"/>
    </location>
    <ligand>
        <name>heme</name>
        <dbReference type="ChEBI" id="CHEBI:30413"/>
        <label>4</label>
    </ligand>
    <ligandPart>
        <name>Fe</name>
        <dbReference type="ChEBI" id="CHEBI:18248"/>
    </ligandPart>
</feature>
<evidence type="ECO:0000256" key="4">
    <source>
        <dbReference type="ARBA" id="ARBA00022531"/>
    </source>
</evidence>
<keyword evidence="5 9" id="KW-0349">Heme</keyword>
<dbReference type="CDD" id="cd09224">
    <property type="entry name" value="CytoC_RC"/>
    <property type="match status" value="1"/>
</dbReference>
<evidence type="ECO:0000313" key="14">
    <source>
        <dbReference type="Proteomes" id="UP000192708"/>
    </source>
</evidence>